<feature type="non-terminal residue" evidence="1">
    <location>
        <position position="1"/>
    </location>
</feature>
<comment type="caution">
    <text evidence="1">The sequence shown here is derived from an EMBL/GenBank/DDBJ whole genome shotgun (WGS) entry which is preliminary data.</text>
</comment>
<evidence type="ECO:0000313" key="2">
    <source>
        <dbReference type="Proteomes" id="UP000265520"/>
    </source>
</evidence>
<dbReference type="EMBL" id="LXQA010676650">
    <property type="protein sequence ID" value="MCI65478.1"/>
    <property type="molecule type" value="Genomic_DNA"/>
</dbReference>
<keyword evidence="2" id="KW-1185">Reference proteome</keyword>
<dbReference type="AlphaFoldDB" id="A0A392TX49"/>
<reference evidence="1 2" key="1">
    <citation type="journal article" date="2018" name="Front. Plant Sci.">
        <title>Red Clover (Trifolium pratense) and Zigzag Clover (T. medium) - A Picture of Genomic Similarities and Differences.</title>
        <authorList>
            <person name="Dluhosova J."/>
            <person name="Istvanek J."/>
            <person name="Nedelnik J."/>
            <person name="Repkova J."/>
        </authorList>
    </citation>
    <scope>NUCLEOTIDE SEQUENCE [LARGE SCALE GENOMIC DNA]</scope>
    <source>
        <strain evidence="2">cv. 10/8</strain>
        <tissue evidence="1">Leaf</tissue>
    </source>
</reference>
<name>A0A392TX49_9FABA</name>
<protein>
    <submittedName>
        <fullName evidence="1">Uncharacterized protein</fullName>
    </submittedName>
</protein>
<accession>A0A392TX49</accession>
<sequence length="23" mass="2502">ATLADILLADHDELSDYESEIPA</sequence>
<dbReference type="Proteomes" id="UP000265520">
    <property type="component" value="Unassembled WGS sequence"/>
</dbReference>
<organism evidence="1 2">
    <name type="scientific">Trifolium medium</name>
    <dbReference type="NCBI Taxonomy" id="97028"/>
    <lineage>
        <taxon>Eukaryota</taxon>
        <taxon>Viridiplantae</taxon>
        <taxon>Streptophyta</taxon>
        <taxon>Embryophyta</taxon>
        <taxon>Tracheophyta</taxon>
        <taxon>Spermatophyta</taxon>
        <taxon>Magnoliopsida</taxon>
        <taxon>eudicotyledons</taxon>
        <taxon>Gunneridae</taxon>
        <taxon>Pentapetalae</taxon>
        <taxon>rosids</taxon>
        <taxon>fabids</taxon>
        <taxon>Fabales</taxon>
        <taxon>Fabaceae</taxon>
        <taxon>Papilionoideae</taxon>
        <taxon>50 kb inversion clade</taxon>
        <taxon>NPAAA clade</taxon>
        <taxon>Hologalegina</taxon>
        <taxon>IRL clade</taxon>
        <taxon>Trifolieae</taxon>
        <taxon>Trifolium</taxon>
    </lineage>
</organism>
<evidence type="ECO:0000313" key="1">
    <source>
        <dbReference type="EMBL" id="MCI65478.1"/>
    </source>
</evidence>
<feature type="non-terminal residue" evidence="1">
    <location>
        <position position="23"/>
    </location>
</feature>
<proteinExistence type="predicted"/>